<keyword evidence="8" id="KW-1185">Reference proteome</keyword>
<keyword evidence="4 6" id="KW-1133">Transmembrane helix</keyword>
<proteinExistence type="predicted"/>
<reference evidence="7 8" key="1">
    <citation type="submission" date="2016-11" db="EMBL/GenBank/DDBJ databases">
        <title>The macronuclear genome of Stentor coeruleus: a giant cell with tiny introns.</title>
        <authorList>
            <person name="Slabodnick M."/>
            <person name="Ruby J.G."/>
            <person name="Reiff S.B."/>
            <person name="Swart E.C."/>
            <person name="Gosai S."/>
            <person name="Prabakaran S."/>
            <person name="Witkowska E."/>
            <person name="Larue G.E."/>
            <person name="Fisher S."/>
            <person name="Freeman R.M."/>
            <person name="Gunawardena J."/>
            <person name="Chu W."/>
            <person name="Stover N.A."/>
            <person name="Gregory B.D."/>
            <person name="Nowacki M."/>
            <person name="Derisi J."/>
            <person name="Roy S.W."/>
            <person name="Marshall W.F."/>
            <person name="Sood P."/>
        </authorList>
    </citation>
    <scope>NUCLEOTIDE SEQUENCE [LARGE SCALE GENOMIC DNA]</scope>
    <source>
        <strain evidence="7">WM001</strain>
    </source>
</reference>
<dbReference type="EMBL" id="MPUH01000238">
    <property type="protein sequence ID" value="OMJ85402.1"/>
    <property type="molecule type" value="Genomic_DNA"/>
</dbReference>
<evidence type="ECO:0000256" key="4">
    <source>
        <dbReference type="ARBA" id="ARBA00022989"/>
    </source>
</evidence>
<evidence type="ECO:0000256" key="2">
    <source>
        <dbReference type="ARBA" id="ARBA00022448"/>
    </source>
</evidence>
<keyword evidence="3 6" id="KW-0812">Transmembrane</keyword>
<dbReference type="PANTHER" id="PTHR43385:SF1">
    <property type="entry name" value="RIBOFLAVIN TRANSPORTER RIBJ"/>
    <property type="match status" value="1"/>
</dbReference>
<feature type="transmembrane region" description="Helical" evidence="6">
    <location>
        <begin position="363"/>
        <end position="382"/>
    </location>
</feature>
<dbReference type="Proteomes" id="UP000187209">
    <property type="component" value="Unassembled WGS sequence"/>
</dbReference>
<feature type="transmembrane region" description="Helical" evidence="6">
    <location>
        <begin position="139"/>
        <end position="160"/>
    </location>
</feature>
<evidence type="ECO:0000313" key="8">
    <source>
        <dbReference type="Proteomes" id="UP000187209"/>
    </source>
</evidence>
<evidence type="ECO:0008006" key="9">
    <source>
        <dbReference type="Google" id="ProtNLM"/>
    </source>
</evidence>
<feature type="transmembrane region" description="Helical" evidence="6">
    <location>
        <begin position="7"/>
        <end position="29"/>
    </location>
</feature>
<feature type="transmembrane region" description="Helical" evidence="6">
    <location>
        <begin position="105"/>
        <end position="127"/>
    </location>
</feature>
<dbReference type="OrthoDB" id="410267at2759"/>
<feature type="transmembrane region" description="Helical" evidence="6">
    <location>
        <begin position="193"/>
        <end position="211"/>
    </location>
</feature>
<feature type="transmembrane region" description="Helical" evidence="6">
    <location>
        <begin position="49"/>
        <end position="71"/>
    </location>
</feature>
<feature type="transmembrane region" description="Helical" evidence="6">
    <location>
        <begin position="78"/>
        <end position="99"/>
    </location>
</feature>
<dbReference type="GO" id="GO:0016020">
    <property type="term" value="C:membrane"/>
    <property type="evidence" value="ECO:0007669"/>
    <property type="project" value="UniProtKB-SubCell"/>
</dbReference>
<dbReference type="InterPro" id="IPR036259">
    <property type="entry name" value="MFS_trans_sf"/>
</dbReference>
<feature type="transmembrane region" description="Helical" evidence="6">
    <location>
        <begin position="275"/>
        <end position="294"/>
    </location>
</feature>
<dbReference type="Pfam" id="PF07690">
    <property type="entry name" value="MFS_1"/>
    <property type="match status" value="1"/>
</dbReference>
<keyword evidence="5 6" id="KW-0472">Membrane</keyword>
<evidence type="ECO:0000256" key="6">
    <source>
        <dbReference type="SAM" id="Phobius"/>
    </source>
</evidence>
<comment type="caution">
    <text evidence="7">The sequence shown here is derived from an EMBL/GenBank/DDBJ whole genome shotgun (WGS) entry which is preliminary data.</text>
</comment>
<dbReference type="Gene3D" id="1.20.1250.20">
    <property type="entry name" value="MFS general substrate transporter like domains"/>
    <property type="match status" value="2"/>
</dbReference>
<feature type="transmembrane region" description="Helical" evidence="6">
    <location>
        <begin position="388"/>
        <end position="411"/>
    </location>
</feature>
<dbReference type="GO" id="GO:0022857">
    <property type="term" value="F:transmembrane transporter activity"/>
    <property type="evidence" value="ECO:0007669"/>
    <property type="project" value="InterPro"/>
</dbReference>
<accession>A0A1R2C8S1</accession>
<feature type="transmembrane region" description="Helical" evidence="6">
    <location>
        <begin position="306"/>
        <end position="325"/>
    </location>
</feature>
<organism evidence="7 8">
    <name type="scientific">Stentor coeruleus</name>
    <dbReference type="NCBI Taxonomy" id="5963"/>
    <lineage>
        <taxon>Eukaryota</taxon>
        <taxon>Sar</taxon>
        <taxon>Alveolata</taxon>
        <taxon>Ciliophora</taxon>
        <taxon>Postciliodesmatophora</taxon>
        <taxon>Heterotrichea</taxon>
        <taxon>Heterotrichida</taxon>
        <taxon>Stentoridae</taxon>
        <taxon>Stentor</taxon>
    </lineage>
</organism>
<dbReference type="SUPFAM" id="SSF103473">
    <property type="entry name" value="MFS general substrate transporter"/>
    <property type="match status" value="1"/>
</dbReference>
<sequence>MNKQRKILVFIGAIFLGFVNNSLFYWGAFMPYVGSYFYNNDNSVNISDFVIVMPIGQLSNSVFSILVGYTIRYIYPYWILLFGSSFTLVSMFFCSYITNPYFFCWAYGLTLGAIVSFMFLPLVWILWDYFPANKGKISGIVLAAGSFGPVIFNSIIANIVNPYNYEATTVEVDGQEKQKVFGTFVSERVPMTIRWLALISLFFCSIGFILMPHAKNPNNTEIQAKEVPTMTFIDMLKSPKAWNLFFLMGTSLNSNIYIQAMYKVLGMIYINDDHFISYIGSAGFAVACIGRLTFGALYDRYSVKRVLTIDLLMVIVFLITFNISFSSKFLFALYFIMLSFGGTAIYSGILLQGSSDFPRDKWIFTYVGIGLLPGFMVPYIFQRFITPIIGYFTTLLIISGITGISVVQILLHSEDTCSMKISPEKEELIE</sequence>
<name>A0A1R2C8S1_9CILI</name>
<protein>
    <recommendedName>
        <fullName evidence="9">Major facilitator superfamily (MFS) profile domain-containing protein</fullName>
    </recommendedName>
</protein>
<dbReference type="InterPro" id="IPR052983">
    <property type="entry name" value="MFS_Riboflavin_Transporter"/>
</dbReference>
<dbReference type="AlphaFoldDB" id="A0A1R2C8S1"/>
<feature type="transmembrane region" description="Helical" evidence="6">
    <location>
        <begin position="331"/>
        <end position="351"/>
    </location>
</feature>
<evidence type="ECO:0000256" key="3">
    <source>
        <dbReference type="ARBA" id="ARBA00022692"/>
    </source>
</evidence>
<evidence type="ECO:0000256" key="1">
    <source>
        <dbReference type="ARBA" id="ARBA00004141"/>
    </source>
</evidence>
<evidence type="ECO:0000313" key="7">
    <source>
        <dbReference type="EMBL" id="OMJ85402.1"/>
    </source>
</evidence>
<gene>
    <name evidence="7" type="ORF">SteCoe_13313</name>
</gene>
<comment type="subcellular location">
    <subcellularLocation>
        <location evidence="1">Membrane</location>
        <topology evidence="1">Multi-pass membrane protein</topology>
    </subcellularLocation>
</comment>
<dbReference type="PANTHER" id="PTHR43385">
    <property type="entry name" value="RIBOFLAVIN TRANSPORTER RIBJ"/>
    <property type="match status" value="1"/>
</dbReference>
<dbReference type="InterPro" id="IPR011701">
    <property type="entry name" value="MFS"/>
</dbReference>
<evidence type="ECO:0000256" key="5">
    <source>
        <dbReference type="ARBA" id="ARBA00023136"/>
    </source>
</evidence>
<keyword evidence="2" id="KW-0813">Transport</keyword>